<accession>A0A1D6LKM4</accession>
<dbReference type="AlphaFoldDB" id="A0A1D6LKM4"/>
<sequence length="106" mass="11714">MDLIKTNRALVWPRNAACSSHGRVAGRRSGRARGCQTQFSRSHLLRRLTCTRRGSWHRPCPKRRSPCSSQPCRPRSSWIPCEGVSSTCLILGCRGESTGSLLCGTS</sequence>
<protein>
    <submittedName>
        <fullName evidence="1">Terpenoid synthases superfamily protein</fullName>
    </submittedName>
</protein>
<evidence type="ECO:0000313" key="1">
    <source>
        <dbReference type="EMBL" id="AQK80256.1"/>
    </source>
</evidence>
<dbReference type="EMBL" id="CM000782">
    <property type="protein sequence ID" value="AQK80256.1"/>
    <property type="molecule type" value="Genomic_DNA"/>
</dbReference>
<reference evidence="1" key="1">
    <citation type="submission" date="2015-12" db="EMBL/GenBank/DDBJ databases">
        <title>Update maize B73 reference genome by single molecule sequencing technologies.</title>
        <authorList>
            <consortium name="Maize Genome Sequencing Project"/>
            <person name="Ware D."/>
        </authorList>
    </citation>
    <scope>NUCLEOTIDE SEQUENCE</scope>
    <source>
        <tissue evidence="1">Seedling</tissue>
    </source>
</reference>
<proteinExistence type="predicted"/>
<gene>
    <name evidence="1" type="ORF">ZEAMMB73_Zm00001d036080</name>
</gene>
<organism evidence="1">
    <name type="scientific">Zea mays</name>
    <name type="common">Maize</name>
    <dbReference type="NCBI Taxonomy" id="4577"/>
    <lineage>
        <taxon>Eukaryota</taxon>
        <taxon>Viridiplantae</taxon>
        <taxon>Streptophyta</taxon>
        <taxon>Embryophyta</taxon>
        <taxon>Tracheophyta</taxon>
        <taxon>Spermatophyta</taxon>
        <taxon>Magnoliopsida</taxon>
        <taxon>Liliopsida</taxon>
        <taxon>Poales</taxon>
        <taxon>Poaceae</taxon>
        <taxon>PACMAD clade</taxon>
        <taxon>Panicoideae</taxon>
        <taxon>Andropogonodae</taxon>
        <taxon>Andropogoneae</taxon>
        <taxon>Tripsacinae</taxon>
        <taxon>Zea</taxon>
    </lineage>
</organism>
<name>A0A1D6LKM4_MAIZE</name>